<comment type="caution">
    <text evidence="2">The sequence shown here is derived from an EMBL/GenBank/DDBJ whole genome shotgun (WGS) entry which is preliminary data.</text>
</comment>
<evidence type="ECO:0000313" key="2">
    <source>
        <dbReference type="EMBL" id="MFC6752058.1"/>
    </source>
</evidence>
<evidence type="ECO:0000256" key="1">
    <source>
        <dbReference type="SAM" id="MobiDB-lite"/>
    </source>
</evidence>
<feature type="region of interest" description="Disordered" evidence="1">
    <location>
        <begin position="62"/>
        <end position="91"/>
    </location>
</feature>
<dbReference type="Proteomes" id="UP001596442">
    <property type="component" value="Unassembled WGS sequence"/>
</dbReference>
<feature type="compositionally biased region" description="Polar residues" evidence="1">
    <location>
        <begin position="64"/>
        <end position="80"/>
    </location>
</feature>
<organism evidence="2 3">
    <name type="scientific">Halorubrum tibetense</name>
    <dbReference type="NCBI Taxonomy" id="175631"/>
    <lineage>
        <taxon>Archaea</taxon>
        <taxon>Methanobacteriati</taxon>
        <taxon>Methanobacteriota</taxon>
        <taxon>Stenosarchaea group</taxon>
        <taxon>Halobacteria</taxon>
        <taxon>Halobacteriales</taxon>
        <taxon>Haloferacaceae</taxon>
        <taxon>Halorubrum</taxon>
    </lineage>
</organism>
<dbReference type="InterPro" id="IPR009003">
    <property type="entry name" value="Peptidase_S1_PA"/>
</dbReference>
<keyword evidence="3" id="KW-1185">Reference proteome</keyword>
<proteinExistence type="predicted"/>
<dbReference type="RefSeq" id="WP_379778342.1">
    <property type="nucleotide sequence ID" value="NZ_JBHSWW010000005.1"/>
</dbReference>
<reference evidence="2 3" key="1">
    <citation type="journal article" date="2019" name="Int. J. Syst. Evol. Microbiol.">
        <title>The Global Catalogue of Microorganisms (GCM) 10K type strain sequencing project: providing services to taxonomists for standard genome sequencing and annotation.</title>
        <authorList>
            <consortium name="The Broad Institute Genomics Platform"/>
            <consortium name="The Broad Institute Genome Sequencing Center for Infectious Disease"/>
            <person name="Wu L."/>
            <person name="Ma J."/>
        </authorList>
    </citation>
    <scope>NUCLEOTIDE SEQUENCE [LARGE SCALE GENOMIC DNA]</scope>
    <source>
        <strain evidence="2 3">CGMCC 1.3239</strain>
    </source>
</reference>
<protein>
    <recommendedName>
        <fullName evidence="4">Peptidase S1 domain-containing protein</fullName>
    </recommendedName>
</protein>
<gene>
    <name evidence="2" type="ORF">ACFQEU_01020</name>
</gene>
<dbReference type="SUPFAM" id="SSF50494">
    <property type="entry name" value="Trypsin-like serine proteases"/>
    <property type="match status" value="1"/>
</dbReference>
<dbReference type="AlphaFoldDB" id="A0ABD5S6S5"/>
<evidence type="ECO:0000313" key="3">
    <source>
        <dbReference type="Proteomes" id="UP001596442"/>
    </source>
</evidence>
<sequence>MLASIGATLTLPVTATVVEGNDTTEIPYVVTDDEVLKRKEVPQPWLEHVRNALQAKADFEEQVTPMSGSQSVGLARSSETYGGKPGLKIRAGGDERTQSVIPSEFQGIDVEAVDEQDWQQACHYKTRDDVAGGLPIEARWEDNGESYTGWGTAGFPVQDSNGNDRLLTADHLWENQSCRSSEGEEATQYTQNFGEVAESEVQPDFALLKKTNGSLDLSPKIIEEDGPRYTSGWFSQEAVSDLVAEGKSAHKMGVTTGRTTGTVDAMNQSIGFGCGNLENRGVILTGLDVGEGDSGGPMYRIEEIGEIEYAVLLGHTTHATNITDSMSCVGEDRDIGRTAAGHAWFHKNNEYDITL</sequence>
<accession>A0ABD5S6S5</accession>
<dbReference type="Gene3D" id="2.40.10.10">
    <property type="entry name" value="Trypsin-like serine proteases"/>
    <property type="match status" value="1"/>
</dbReference>
<dbReference type="EMBL" id="JBHSWW010000005">
    <property type="protein sequence ID" value="MFC6752058.1"/>
    <property type="molecule type" value="Genomic_DNA"/>
</dbReference>
<name>A0ABD5S6S5_9EURY</name>
<evidence type="ECO:0008006" key="4">
    <source>
        <dbReference type="Google" id="ProtNLM"/>
    </source>
</evidence>
<dbReference type="InterPro" id="IPR043504">
    <property type="entry name" value="Peptidase_S1_PA_chymotrypsin"/>
</dbReference>